<reference evidence="3" key="2">
    <citation type="submission" date="2015-01" db="EMBL/GenBank/DDBJ databases">
        <title>Evolutionary Origins and Diversification of the Mycorrhizal Mutualists.</title>
        <authorList>
            <consortium name="DOE Joint Genome Institute"/>
            <consortium name="Mycorrhizal Genomics Consortium"/>
            <person name="Kohler A."/>
            <person name="Kuo A."/>
            <person name="Nagy L.G."/>
            <person name="Floudas D."/>
            <person name="Copeland A."/>
            <person name="Barry K.W."/>
            <person name="Cichocki N."/>
            <person name="Veneault-Fourrey C."/>
            <person name="LaButti K."/>
            <person name="Lindquist E.A."/>
            <person name="Lipzen A."/>
            <person name="Lundell T."/>
            <person name="Morin E."/>
            <person name="Murat C."/>
            <person name="Riley R."/>
            <person name="Ohm R."/>
            <person name="Sun H."/>
            <person name="Tunlid A."/>
            <person name="Henrissat B."/>
            <person name="Grigoriev I.V."/>
            <person name="Hibbett D.S."/>
            <person name="Martin F."/>
        </authorList>
    </citation>
    <scope>NUCLEOTIDE SEQUENCE [LARGE SCALE GENOMIC DNA]</scope>
    <source>
        <strain evidence="3">Foug A</strain>
    </source>
</reference>
<dbReference type="HOGENOM" id="CLU_1810870_0_0_1"/>
<evidence type="ECO:0000256" key="1">
    <source>
        <dbReference type="SAM" id="MobiDB-lite"/>
    </source>
</evidence>
<dbReference type="AlphaFoldDB" id="A0A0C3DFH0"/>
<evidence type="ECO:0000313" key="2">
    <source>
        <dbReference type="EMBL" id="KIM54846.1"/>
    </source>
</evidence>
<proteinExistence type="predicted"/>
<keyword evidence="3" id="KW-1185">Reference proteome</keyword>
<dbReference type="InParanoid" id="A0A0C3DFH0"/>
<name>A0A0C3DFH0_9AGAM</name>
<feature type="region of interest" description="Disordered" evidence="1">
    <location>
        <begin position="27"/>
        <end position="59"/>
    </location>
</feature>
<dbReference type="Proteomes" id="UP000053989">
    <property type="component" value="Unassembled WGS sequence"/>
</dbReference>
<reference evidence="2 3" key="1">
    <citation type="submission" date="2014-04" db="EMBL/GenBank/DDBJ databases">
        <authorList>
            <consortium name="DOE Joint Genome Institute"/>
            <person name="Kuo A."/>
            <person name="Kohler A."/>
            <person name="Nagy L.G."/>
            <person name="Floudas D."/>
            <person name="Copeland A."/>
            <person name="Barry K.W."/>
            <person name="Cichocki N."/>
            <person name="Veneault-Fourrey C."/>
            <person name="LaButti K."/>
            <person name="Lindquist E.A."/>
            <person name="Lipzen A."/>
            <person name="Lundell T."/>
            <person name="Morin E."/>
            <person name="Murat C."/>
            <person name="Sun H."/>
            <person name="Tunlid A."/>
            <person name="Henrissat B."/>
            <person name="Grigoriev I.V."/>
            <person name="Hibbett D.S."/>
            <person name="Martin F."/>
            <person name="Nordberg H.P."/>
            <person name="Cantor M.N."/>
            <person name="Hua S.X."/>
        </authorList>
    </citation>
    <scope>NUCLEOTIDE SEQUENCE [LARGE SCALE GENOMIC DNA]</scope>
    <source>
        <strain evidence="2 3">Foug A</strain>
    </source>
</reference>
<protein>
    <submittedName>
        <fullName evidence="2">Uncharacterized protein</fullName>
    </submittedName>
</protein>
<feature type="compositionally biased region" description="Low complexity" evidence="1">
    <location>
        <begin position="29"/>
        <end position="56"/>
    </location>
</feature>
<accession>A0A0C3DFH0</accession>
<organism evidence="2 3">
    <name type="scientific">Scleroderma citrinum Foug A</name>
    <dbReference type="NCBI Taxonomy" id="1036808"/>
    <lineage>
        <taxon>Eukaryota</taxon>
        <taxon>Fungi</taxon>
        <taxon>Dikarya</taxon>
        <taxon>Basidiomycota</taxon>
        <taxon>Agaricomycotina</taxon>
        <taxon>Agaricomycetes</taxon>
        <taxon>Agaricomycetidae</taxon>
        <taxon>Boletales</taxon>
        <taxon>Sclerodermatineae</taxon>
        <taxon>Sclerodermataceae</taxon>
        <taxon>Scleroderma</taxon>
    </lineage>
</organism>
<dbReference type="EMBL" id="KN822146">
    <property type="protein sequence ID" value="KIM54846.1"/>
    <property type="molecule type" value="Genomic_DNA"/>
</dbReference>
<feature type="non-terminal residue" evidence="2">
    <location>
        <position position="143"/>
    </location>
</feature>
<sequence>MSMTMMTAATTIYTTIDGDDRQRDTNTAITTTDDGGHPPTTTTIIDNTNRQSTTTTTDDDNRHHMNVVHICTLALATYKYCTARHTAFCEARVRHSELNDQALTVVYRRHWFFRYNEPRNILCLHTPSTLCAFRNSAVLVESC</sequence>
<gene>
    <name evidence="2" type="ORF">SCLCIDRAFT_1221670</name>
</gene>
<evidence type="ECO:0000313" key="3">
    <source>
        <dbReference type="Proteomes" id="UP000053989"/>
    </source>
</evidence>